<dbReference type="EMBL" id="CP016618">
    <property type="protein sequence ID" value="ANY83608.1"/>
    <property type="molecule type" value="Genomic_DNA"/>
</dbReference>
<dbReference type="SFLD" id="SFLDG00358">
    <property type="entry name" value="Main_(cytGST)"/>
    <property type="match status" value="1"/>
</dbReference>
<dbReference type="InterPro" id="IPR036249">
    <property type="entry name" value="Thioredoxin-like_sf"/>
</dbReference>
<keyword evidence="3" id="KW-0614">Plasmid</keyword>
<dbReference type="InterPro" id="IPR010987">
    <property type="entry name" value="Glutathione-S-Trfase_C-like"/>
</dbReference>
<dbReference type="SFLD" id="SFLDG01150">
    <property type="entry name" value="Main.1:_Beta-like"/>
    <property type="match status" value="1"/>
</dbReference>
<dbReference type="InterPro" id="IPR026881">
    <property type="entry name" value="WYL_dom"/>
</dbReference>
<dbReference type="PROSITE" id="PS52050">
    <property type="entry name" value="WYL"/>
    <property type="match status" value="1"/>
</dbReference>
<feature type="domain" description="GST C-terminal" evidence="2">
    <location>
        <begin position="336"/>
        <end position="459"/>
    </location>
</feature>
<protein>
    <submittedName>
        <fullName evidence="3">Transcriptional regulator</fullName>
    </submittedName>
</protein>
<dbReference type="OrthoDB" id="9807255at2"/>
<dbReference type="Pfam" id="PF13409">
    <property type="entry name" value="GST_N_2"/>
    <property type="match status" value="1"/>
</dbReference>
<reference evidence="3" key="1">
    <citation type="submission" date="2016-07" db="EMBL/GenBank/DDBJ databases">
        <title>Microvirga ossetica sp. nov. a new species of rhizobia isolated from root nodules of the legume species Vicia alpestris Steven originated from North Ossetia region in the Caucasus.</title>
        <authorList>
            <person name="Safronova V.I."/>
            <person name="Kuznetsova I.G."/>
            <person name="Sazanova A.L."/>
            <person name="Belimov A."/>
            <person name="Andronov E."/>
            <person name="Osledkin Y.S."/>
            <person name="Onishchuk O.P."/>
            <person name="Kurchak O.N."/>
            <person name="Shaposhnikov A.I."/>
            <person name="Willems A."/>
            <person name="Tikhonovich I.A."/>
        </authorList>
    </citation>
    <scope>NUCLEOTIDE SEQUENCE [LARGE SCALE GENOMIC DNA]</scope>
    <source>
        <strain evidence="3">V5/3M</strain>
        <plasmid evidence="3">unnamed3</plasmid>
    </source>
</reference>
<dbReference type="InterPro" id="IPR036282">
    <property type="entry name" value="Glutathione-S-Trfase_C_sf"/>
</dbReference>
<dbReference type="InterPro" id="IPR036390">
    <property type="entry name" value="WH_DNA-bd_sf"/>
</dbReference>
<dbReference type="PROSITE" id="PS50405">
    <property type="entry name" value="GST_CTER"/>
    <property type="match status" value="1"/>
</dbReference>
<gene>
    <name evidence="3" type="ORF">BB934_35725</name>
</gene>
<sequence length="460" mass="51722">MSRAERLFDLLQILRRHRRPVSGAVLAQEAGISLRTLYRDIASLQAMGAQIEGEPGLGYVLKPGFLLPPLMFSAQEIEALALGLQWVGRRTDEGMAQAARNVMAKVAAVLPADLRERMEDDALVVGHGWDRPQPVDLAHLRRALNEGRKLSISYTDEKGARSERIIWPVSIGFFESTRVLVAWCELRDSFRHFRTDRIEAAEILPERLPRPRRQLMKEWRQTLLPESDSGMRYSVSHSHNTKETPMSTQTKSADLVFYTNPQSRGGIVHWMLEEIGRPYTIKVLDYGATMKAPEYLAVNPMGKVPAIQHGEIIVTEAAAICAYLADAFPEAGLAPEPQHRGDYYRWLFFTVGCLEPAASNHAIGWDPSSDMEMRFGYGSYPRVLDTLSAWLEGRIYVAGDRFTAADVLLASHLQWGMATGMIEKRRVFEAYIEPHVHRPAAKRADEQIEMLTAQQASKAA</sequence>
<evidence type="ECO:0000259" key="1">
    <source>
        <dbReference type="PROSITE" id="PS50404"/>
    </source>
</evidence>
<organism evidence="3">
    <name type="scientific">Microvirga ossetica</name>
    <dbReference type="NCBI Taxonomy" id="1882682"/>
    <lineage>
        <taxon>Bacteria</taxon>
        <taxon>Pseudomonadati</taxon>
        <taxon>Pseudomonadota</taxon>
        <taxon>Alphaproteobacteria</taxon>
        <taxon>Hyphomicrobiales</taxon>
        <taxon>Methylobacteriaceae</taxon>
        <taxon>Microvirga</taxon>
    </lineage>
</organism>
<dbReference type="Pfam" id="PF13280">
    <property type="entry name" value="WYL"/>
    <property type="match status" value="1"/>
</dbReference>
<dbReference type="Gene3D" id="1.10.10.10">
    <property type="entry name" value="Winged helix-like DNA-binding domain superfamily/Winged helix DNA-binding domain"/>
    <property type="match status" value="1"/>
</dbReference>
<dbReference type="Pfam" id="PF08279">
    <property type="entry name" value="HTH_11"/>
    <property type="match status" value="1"/>
</dbReference>
<dbReference type="SUPFAM" id="SSF52833">
    <property type="entry name" value="Thioredoxin-like"/>
    <property type="match status" value="1"/>
</dbReference>
<dbReference type="Pfam" id="PF00043">
    <property type="entry name" value="GST_C"/>
    <property type="match status" value="1"/>
</dbReference>
<dbReference type="PROSITE" id="PS50404">
    <property type="entry name" value="GST_NTER"/>
    <property type="match status" value="1"/>
</dbReference>
<dbReference type="SFLD" id="SFLDS00019">
    <property type="entry name" value="Glutathione_Transferase_(cytos"/>
    <property type="match status" value="1"/>
</dbReference>
<name>A0A1B2EUF6_9HYPH</name>
<evidence type="ECO:0000313" key="3">
    <source>
        <dbReference type="EMBL" id="ANY83608.1"/>
    </source>
</evidence>
<dbReference type="InterPro" id="IPR036388">
    <property type="entry name" value="WH-like_DNA-bd_sf"/>
</dbReference>
<proteinExistence type="predicted"/>
<dbReference type="InterPro" id="IPR004046">
    <property type="entry name" value="GST_C"/>
</dbReference>
<dbReference type="SUPFAM" id="SSF47616">
    <property type="entry name" value="GST C-terminal domain-like"/>
    <property type="match status" value="1"/>
</dbReference>
<dbReference type="InterPro" id="IPR051534">
    <property type="entry name" value="CBASS_pafABC_assoc_protein"/>
</dbReference>
<dbReference type="Gene3D" id="3.40.30.10">
    <property type="entry name" value="Glutaredoxin"/>
    <property type="match status" value="1"/>
</dbReference>
<dbReference type="InterPro" id="IPR040079">
    <property type="entry name" value="Glutathione_S-Trfase"/>
</dbReference>
<dbReference type="PANTHER" id="PTHR34580">
    <property type="match status" value="1"/>
</dbReference>
<dbReference type="CDD" id="cd03046">
    <property type="entry name" value="GST_N_GTT1_like"/>
    <property type="match status" value="1"/>
</dbReference>
<dbReference type="AlphaFoldDB" id="A0A1B2EUF6"/>
<accession>A0A1B2EUF6</accession>
<dbReference type="KEGG" id="moc:BB934_35725"/>
<dbReference type="PANTHER" id="PTHR34580:SF3">
    <property type="entry name" value="PROTEIN PAFB"/>
    <property type="match status" value="1"/>
</dbReference>
<dbReference type="RefSeq" id="WP_099514594.1">
    <property type="nucleotide sequence ID" value="NZ_CP016618.1"/>
</dbReference>
<dbReference type="Gene3D" id="1.20.1050.10">
    <property type="match status" value="1"/>
</dbReference>
<geneLocation type="plasmid" evidence="3">
    <name>unnamed3</name>
</geneLocation>
<dbReference type="CDD" id="cd03207">
    <property type="entry name" value="GST_C_8"/>
    <property type="match status" value="1"/>
</dbReference>
<dbReference type="InterPro" id="IPR004045">
    <property type="entry name" value="Glutathione_S-Trfase_N"/>
</dbReference>
<dbReference type="InterPro" id="IPR013196">
    <property type="entry name" value="HTH_11"/>
</dbReference>
<dbReference type="SUPFAM" id="SSF46785">
    <property type="entry name" value="Winged helix' DNA-binding domain"/>
    <property type="match status" value="1"/>
</dbReference>
<evidence type="ECO:0000259" key="2">
    <source>
        <dbReference type="PROSITE" id="PS50405"/>
    </source>
</evidence>
<feature type="domain" description="GST N-terminal" evidence="1">
    <location>
        <begin position="252"/>
        <end position="332"/>
    </location>
</feature>